<evidence type="ECO:0000313" key="3">
    <source>
        <dbReference type="Proteomes" id="UP000515163"/>
    </source>
</evidence>
<gene>
    <name evidence="4" type="primary">LOC116288635</name>
</gene>
<dbReference type="AlphaFoldDB" id="A0A6P8H4P1"/>
<accession>A0A6P8H4P1</accession>
<dbReference type="PANTHER" id="PTHR15071">
    <property type="entry name" value="MANNOSE-6-PHOSPHATE RECEPTOR FAMILY MEMBER"/>
    <property type="match status" value="1"/>
</dbReference>
<proteinExistence type="predicted"/>
<protein>
    <submittedName>
        <fullName evidence="4">Uncharacterized protein LOC116288635</fullName>
    </submittedName>
</protein>
<feature type="transmembrane region" description="Helical" evidence="1">
    <location>
        <begin position="232"/>
        <end position="255"/>
    </location>
</feature>
<keyword evidence="1" id="KW-1133">Transmembrane helix</keyword>
<dbReference type="InParanoid" id="A0A6P8H4P1"/>
<keyword evidence="3" id="KW-1185">Reference proteome</keyword>
<dbReference type="GO" id="GO:0005802">
    <property type="term" value="C:trans-Golgi network"/>
    <property type="evidence" value="ECO:0007669"/>
    <property type="project" value="TreeGrafter"/>
</dbReference>
<keyword evidence="2" id="KW-0732">Signal</keyword>
<dbReference type="Proteomes" id="UP000515163">
    <property type="component" value="Unplaced"/>
</dbReference>
<keyword evidence="1" id="KW-0812">Transmembrane</keyword>
<dbReference type="InterPro" id="IPR009011">
    <property type="entry name" value="Man6P_isomerase_rcpt-bd_dom_sf"/>
</dbReference>
<sequence length="265" mass="29962">MYNIQKRTMHKFSWSAFLLLLGAVLTVKSLAERCVPIEEYSSCACRLNETKQVFNLSPLAPKNASERPRFTANHTTSGWHYSYNPCDGFDLFVSKDNESRAEPCKNVAVARWTASPPEVCFDLGDPDSAVFDYTNINLSRFNLTSVSNLSITFTHVNDTRLKNRAMIYLVCNSNMTYFNQSVFKYLETEYETYSSYYFTLESRCGCPGLCGTPPEKSKGSTKRSKDKKDRTWLIIGISIGAVIILLLVILAVICCRTKRSGYTSI</sequence>
<feature type="signal peptide" evidence="2">
    <location>
        <begin position="1"/>
        <end position="31"/>
    </location>
</feature>
<evidence type="ECO:0000256" key="1">
    <source>
        <dbReference type="SAM" id="Phobius"/>
    </source>
</evidence>
<dbReference type="PANTHER" id="PTHR15071:SF34">
    <property type="entry name" value="MRH DOMAIN-CONTAINING PROTEIN"/>
    <property type="match status" value="1"/>
</dbReference>
<feature type="chain" id="PRO_5028274828" evidence="2">
    <location>
        <begin position="32"/>
        <end position="265"/>
    </location>
</feature>
<organism evidence="3 4">
    <name type="scientific">Actinia tenebrosa</name>
    <name type="common">Australian red waratah sea anemone</name>
    <dbReference type="NCBI Taxonomy" id="6105"/>
    <lineage>
        <taxon>Eukaryota</taxon>
        <taxon>Metazoa</taxon>
        <taxon>Cnidaria</taxon>
        <taxon>Anthozoa</taxon>
        <taxon>Hexacorallia</taxon>
        <taxon>Actiniaria</taxon>
        <taxon>Actiniidae</taxon>
        <taxon>Actinia</taxon>
    </lineage>
</organism>
<reference evidence="4" key="1">
    <citation type="submission" date="2025-08" db="UniProtKB">
        <authorList>
            <consortium name="RefSeq"/>
        </authorList>
    </citation>
    <scope>IDENTIFICATION</scope>
    <source>
        <tissue evidence="4">Tentacle</tissue>
    </source>
</reference>
<evidence type="ECO:0000313" key="4">
    <source>
        <dbReference type="RefSeq" id="XP_031551319.1"/>
    </source>
</evidence>
<dbReference type="OrthoDB" id="6021757at2759"/>
<name>A0A6P8H4P1_ACTTE</name>
<dbReference type="KEGG" id="aten:116288635"/>
<dbReference type="GeneID" id="116288635"/>
<evidence type="ECO:0000256" key="2">
    <source>
        <dbReference type="SAM" id="SignalP"/>
    </source>
</evidence>
<dbReference type="SUPFAM" id="SSF50911">
    <property type="entry name" value="Mannose 6-phosphate receptor domain"/>
    <property type="match status" value="1"/>
</dbReference>
<dbReference type="Gene3D" id="2.70.130.10">
    <property type="entry name" value="Mannose-6-phosphate receptor binding domain"/>
    <property type="match status" value="1"/>
</dbReference>
<dbReference type="RefSeq" id="XP_031551319.1">
    <property type="nucleotide sequence ID" value="XM_031695459.1"/>
</dbReference>
<keyword evidence="1" id="KW-0472">Membrane</keyword>